<feature type="domain" description="SLH" evidence="3">
    <location>
        <begin position="1307"/>
        <end position="1367"/>
    </location>
</feature>
<dbReference type="EMBL" id="BMHY01000005">
    <property type="protein sequence ID" value="GGG71693.1"/>
    <property type="molecule type" value="Genomic_DNA"/>
</dbReference>
<feature type="region of interest" description="Disordered" evidence="2">
    <location>
        <begin position="1147"/>
        <end position="1168"/>
    </location>
</feature>
<dbReference type="InterPro" id="IPR013783">
    <property type="entry name" value="Ig-like_fold"/>
</dbReference>
<dbReference type="Gene3D" id="2.60.40.4270">
    <property type="entry name" value="Listeria-Bacteroides repeat domain"/>
    <property type="match status" value="4"/>
</dbReference>
<dbReference type="PANTHER" id="PTHR43308">
    <property type="entry name" value="OUTER MEMBRANE PROTEIN ALPHA-RELATED"/>
    <property type="match status" value="1"/>
</dbReference>
<dbReference type="InterPro" id="IPR051465">
    <property type="entry name" value="Cell_Envelope_Struct_Comp"/>
</dbReference>
<dbReference type="Pfam" id="PF00395">
    <property type="entry name" value="SLH"/>
    <property type="match status" value="3"/>
</dbReference>
<dbReference type="SUPFAM" id="SSF49265">
    <property type="entry name" value="Fibronectin type III"/>
    <property type="match status" value="1"/>
</dbReference>
<protein>
    <recommendedName>
        <fullName evidence="3">SLH domain-containing protein</fullName>
    </recommendedName>
</protein>
<evidence type="ECO:0000256" key="2">
    <source>
        <dbReference type="SAM" id="MobiDB-lite"/>
    </source>
</evidence>
<evidence type="ECO:0000256" key="1">
    <source>
        <dbReference type="ARBA" id="ARBA00004196"/>
    </source>
</evidence>
<dbReference type="GO" id="GO:0030313">
    <property type="term" value="C:cell envelope"/>
    <property type="evidence" value="ECO:0007669"/>
    <property type="project" value="UniProtKB-SubCell"/>
</dbReference>
<dbReference type="Pfam" id="PF12733">
    <property type="entry name" value="Cadherin-like"/>
    <property type="match status" value="1"/>
</dbReference>
<keyword evidence="5" id="KW-1185">Reference proteome</keyword>
<name>A0A917H971_9BACL</name>
<dbReference type="Pfam" id="PF09479">
    <property type="entry name" value="Flg_new"/>
    <property type="match status" value="4"/>
</dbReference>
<dbReference type="Gene3D" id="2.160.20.110">
    <property type="match status" value="1"/>
</dbReference>
<feature type="domain" description="SLH" evidence="3">
    <location>
        <begin position="1368"/>
        <end position="1431"/>
    </location>
</feature>
<accession>A0A917H971</accession>
<gene>
    <name evidence="4" type="ORF">GCM10010918_29140</name>
</gene>
<organism evidence="4 5">
    <name type="scientific">Paenibacillus radicis</name>
    <name type="common">ex Gao et al. 2016</name>
    <dbReference type="NCBI Taxonomy" id="1737354"/>
    <lineage>
        <taxon>Bacteria</taxon>
        <taxon>Bacillati</taxon>
        <taxon>Bacillota</taxon>
        <taxon>Bacilli</taxon>
        <taxon>Bacillales</taxon>
        <taxon>Paenibacillaceae</taxon>
        <taxon>Paenibacillus</taxon>
    </lineage>
</organism>
<evidence type="ECO:0000313" key="4">
    <source>
        <dbReference type="EMBL" id="GGG71693.1"/>
    </source>
</evidence>
<dbReference type="NCBIfam" id="TIGR02543">
    <property type="entry name" value="List_Bact_rpt"/>
    <property type="match status" value="2"/>
</dbReference>
<proteinExistence type="predicted"/>
<dbReference type="InterPro" id="IPR011493">
    <property type="entry name" value="GLUG"/>
</dbReference>
<dbReference type="PROSITE" id="PS51272">
    <property type="entry name" value="SLH"/>
    <property type="match status" value="3"/>
</dbReference>
<dbReference type="InterPro" id="IPR001119">
    <property type="entry name" value="SLH_dom"/>
</dbReference>
<reference evidence="4 5" key="1">
    <citation type="journal article" date="2014" name="Int. J. Syst. Evol. Microbiol.">
        <title>Complete genome sequence of Corynebacterium casei LMG S-19264T (=DSM 44701T), isolated from a smear-ripened cheese.</title>
        <authorList>
            <consortium name="US DOE Joint Genome Institute (JGI-PGF)"/>
            <person name="Walter F."/>
            <person name="Albersmeier A."/>
            <person name="Kalinowski J."/>
            <person name="Ruckert C."/>
        </authorList>
    </citation>
    <scope>NUCLEOTIDE SEQUENCE [LARGE SCALE GENOMIC DNA]</scope>
    <source>
        <strain evidence="4 5">CGMCC 1.15286</strain>
    </source>
</reference>
<dbReference type="InterPro" id="IPR036116">
    <property type="entry name" value="FN3_sf"/>
</dbReference>
<evidence type="ECO:0000313" key="5">
    <source>
        <dbReference type="Proteomes" id="UP000600247"/>
    </source>
</evidence>
<dbReference type="Gene3D" id="2.60.40.10">
    <property type="entry name" value="Immunoglobulins"/>
    <property type="match status" value="1"/>
</dbReference>
<dbReference type="InterPro" id="IPR013378">
    <property type="entry name" value="InlB-like_B-rpt"/>
</dbReference>
<dbReference type="InterPro" id="IPR042229">
    <property type="entry name" value="Listeria/Bacterioides_rpt_sf"/>
</dbReference>
<dbReference type="Proteomes" id="UP000600247">
    <property type="component" value="Unassembled WGS sequence"/>
</dbReference>
<dbReference type="Pfam" id="PF07581">
    <property type="entry name" value="Glug"/>
    <property type="match status" value="2"/>
</dbReference>
<evidence type="ECO:0000259" key="3">
    <source>
        <dbReference type="PROSITE" id="PS51272"/>
    </source>
</evidence>
<dbReference type="InterPro" id="IPR025883">
    <property type="entry name" value="Cadherin-like_domain"/>
</dbReference>
<comment type="caution">
    <text evidence="4">The sequence shown here is derived from an EMBL/GenBank/DDBJ whole genome shotgun (WGS) entry which is preliminary data.</text>
</comment>
<feature type="domain" description="SLH" evidence="3">
    <location>
        <begin position="1433"/>
        <end position="1488"/>
    </location>
</feature>
<dbReference type="Gene3D" id="2.60.220.30">
    <property type="match status" value="1"/>
</dbReference>
<comment type="subcellular location">
    <subcellularLocation>
        <location evidence="1">Cell envelope</location>
    </subcellularLocation>
</comment>
<sequence length="1488" mass="156569">MHNILGMVKQKKIFTVVLALAVFINVYSGVAKAQGTATLKISANSMDSTFGEDVTFNVTALDPVIGGMTPSGTITFRDGNQDLTTVGLTTAEPVITTTNCGSACPVIQWGAYTYRAYSFGDNRIAMNIITYDASGNIVNQLEKAGARYLSNITMDAVAQTFTFWGQDDMTITVGWGELLSASSSASFKTSALAIGMHAITAAFPGDDAHAASEATTTFTVHPRYTVVYNGNSSTGGEVPANSGSYKGIKVSISGNNGNLVKTGYTFAGWNTQADGHGVDYKADAEGVITSDVTLYAKWRKTLDVGTGTASDPYQITTGEELDTVRNYLGSNLYFKLTADIDLSSYGQGWLPIGGSSGRFQGHMDGNGHKITGLTINRPNDNFSGLFGYIDYDASVSNMILENVNVTGKQYVGGLVGRIDGGEISNSYVSGSVTGTSASVGGLIGYNYYGTVNNSFAKANVTGSSTNVGGLVGANFGEISYGYAAGNVTGTGTNVGGLIGTNSGTISYSYAAGSVTGSGTKVGGLIGNNSSGTISYSFYDSGTTGQSDTGKGVGRSTTEMKTQSTYADSNWDFTSIWGISPSRNNGYPYLQAIQKFVTYDGNGNTGGSVQTDSKSYSQGETVIVYSNTAALLKTHYTFAGWNTQADGTGTDYAPGAYFSMGMSDVTLYAKWILTPTFKVTYNGNGSTGGSVPTDSGSYEQGDTVSVSGNNGNLVKTHYTFAGWNTQADGIGTDYASGASFSMGSSDVTLYAKWILNPTFTVTYSGNGSTGGSVPTDSGSYEQGVSVSVSGNNWNLVKTGYTFAGWNTAADGSGISYTSGANLFIGTQNVSLYAQWLSANTLLSGLSTDHGTIHFLPSQTNYVVRVENSVSTLNLFLSKGDPNQALTVTGANYNSVTENVYGYSASSLFVGHNPIRITVTAPDGSNTTYVVTIAREGIIGEPMQLDPSVRTLTYPGGLAIKLPDGLVIPEGATLTVQDSNATPSGEVKLARAGQVMEFQFEGMTITQPVQITLGYDASLDRSKLAVYYYNVSTGKWEYNPSRVTDNGIETTVSHFSTLGVLADMTAPDQVTITSGAKTTNSITLHLAANDDSGVAKYMIYRDGTLIVETAESTYVDTGLSASKLYIYTAKAVDMLGNISNASESMSVATNGNGGSYTPTSPTSDPKVTSTDGHLTLPAGKAGEVSQGDEIKIVIPANATGKELKLTIDKVSDVQTLITNKDILLSPIFEILKNFVENFDKSVTLSFKFDLNSLKGNEKAVVFYYDEVKKEWVKVGGTVSGNYITVEVNHFTKYAVFAVANAAPPTTDELTKVSFSDIAAHWAEASIKQAVSAGIVKGYPDNTFKPGRTVTRAEFAVMLMNALKPQGDGAALTFTDKEKIGSWAQKSIAQAVYAGIISGYEDGSFHPNAEITRAEMAAMIAKALGLTGGTTETPGFADDKDIPDWAKGAVATIKNLGIIEGKGANQFAPGDKMTRAEAVTVLLKMLEQKSK</sequence>
<dbReference type="PANTHER" id="PTHR43308:SF5">
    <property type="entry name" value="S-LAYER PROTEIN _ PEPTIDOGLYCAN ENDO-BETA-N-ACETYLGLUCOSAMINIDASE"/>
    <property type="match status" value="1"/>
</dbReference>